<dbReference type="SUPFAM" id="SSF50249">
    <property type="entry name" value="Nucleic acid-binding proteins"/>
    <property type="match status" value="1"/>
</dbReference>
<evidence type="ECO:0000313" key="10">
    <source>
        <dbReference type="EMBL" id="PRY61897.1"/>
    </source>
</evidence>
<evidence type="ECO:0000256" key="1">
    <source>
        <dbReference type="ARBA" id="ARBA00003065"/>
    </source>
</evidence>
<dbReference type="SUPFAM" id="SSF57863">
    <property type="entry name" value="ArfGap/RecO-like zinc finger"/>
    <property type="match status" value="1"/>
</dbReference>
<reference evidence="10 11" key="1">
    <citation type="submission" date="2018-03" db="EMBL/GenBank/DDBJ databases">
        <title>Genomic Encyclopedia of Type Strains, Phase III (KMG-III): the genomes of soil and plant-associated and newly described type strains.</title>
        <authorList>
            <person name="Whitman W."/>
        </authorList>
    </citation>
    <scope>NUCLEOTIDE SEQUENCE [LARGE SCALE GENOMIC DNA]</scope>
    <source>
        <strain evidence="10 11">CGMCC 4.7067</strain>
    </source>
</reference>
<keyword evidence="5 8" id="KW-0233">DNA recombination</keyword>
<dbReference type="InterPro" id="IPR012340">
    <property type="entry name" value="NA-bd_OB-fold"/>
</dbReference>
<dbReference type="GO" id="GO:0043590">
    <property type="term" value="C:bacterial nucleoid"/>
    <property type="evidence" value="ECO:0007669"/>
    <property type="project" value="TreeGrafter"/>
</dbReference>
<dbReference type="AlphaFoldDB" id="A0A2T0UVN3"/>
<comment type="similarity">
    <text evidence="2 8">Belongs to the RecO family.</text>
</comment>
<evidence type="ECO:0000256" key="7">
    <source>
        <dbReference type="ARBA" id="ARBA00033409"/>
    </source>
</evidence>
<dbReference type="Proteomes" id="UP000238176">
    <property type="component" value="Unassembled WGS sequence"/>
</dbReference>
<dbReference type="Pfam" id="PF11967">
    <property type="entry name" value="RecO_N"/>
    <property type="match status" value="1"/>
</dbReference>
<evidence type="ECO:0000256" key="6">
    <source>
        <dbReference type="ARBA" id="ARBA00023204"/>
    </source>
</evidence>
<accession>A0A2T0UVN3</accession>
<dbReference type="Pfam" id="PF02565">
    <property type="entry name" value="RecO_C"/>
    <property type="match status" value="1"/>
</dbReference>
<evidence type="ECO:0000256" key="3">
    <source>
        <dbReference type="ARBA" id="ARBA00021310"/>
    </source>
</evidence>
<sequence length="253" mass="26810">MGVSTRKLFRDDAVVLRTFKLGEADAIVSLLGRGRGRYRAMAKGLRRTSSKFGARLAPFSHVDLQLIEGRAELHTVTQAVGLHLSGGAISADWAAYTAACVIAEAAERLVPEDHQPDLDVFQLTLGAFRALAETELPPVLVMDSYLLRGMKSAGWAPSLDQCAVCGADGRHRAFAVAAGGAVCGDCRPGGASVPAPSSLELMRALESGDWGSAVAADPRQRSEAAGLIAAHFQWHSERPLRTLKYVPHGRGGA</sequence>
<keyword evidence="6 8" id="KW-0234">DNA repair</keyword>
<evidence type="ECO:0000259" key="9">
    <source>
        <dbReference type="Pfam" id="PF11967"/>
    </source>
</evidence>
<dbReference type="InterPro" id="IPR037278">
    <property type="entry name" value="ARFGAP/RecO"/>
</dbReference>
<evidence type="ECO:0000313" key="11">
    <source>
        <dbReference type="Proteomes" id="UP000238176"/>
    </source>
</evidence>
<dbReference type="OrthoDB" id="9812244at2"/>
<name>A0A2T0UVN3_9ACTN</name>
<evidence type="ECO:0000256" key="2">
    <source>
        <dbReference type="ARBA" id="ARBA00007452"/>
    </source>
</evidence>
<dbReference type="PANTHER" id="PTHR33991:SF1">
    <property type="entry name" value="DNA REPAIR PROTEIN RECO"/>
    <property type="match status" value="1"/>
</dbReference>
<dbReference type="Gene3D" id="1.20.1440.120">
    <property type="entry name" value="Recombination protein O, C-terminal domain"/>
    <property type="match status" value="1"/>
</dbReference>
<dbReference type="EMBL" id="PVTJ01000001">
    <property type="protein sequence ID" value="PRY61897.1"/>
    <property type="molecule type" value="Genomic_DNA"/>
</dbReference>
<evidence type="ECO:0000256" key="5">
    <source>
        <dbReference type="ARBA" id="ARBA00023172"/>
    </source>
</evidence>
<dbReference type="GO" id="GO:0006310">
    <property type="term" value="P:DNA recombination"/>
    <property type="evidence" value="ECO:0007669"/>
    <property type="project" value="UniProtKB-UniRule"/>
</dbReference>
<dbReference type="InterPro" id="IPR042242">
    <property type="entry name" value="RecO_C"/>
</dbReference>
<dbReference type="GO" id="GO:0006302">
    <property type="term" value="P:double-strand break repair"/>
    <property type="evidence" value="ECO:0007669"/>
    <property type="project" value="TreeGrafter"/>
</dbReference>
<feature type="domain" description="DNA replication/recombination mediator RecO N-terminal" evidence="9">
    <location>
        <begin position="9"/>
        <end position="80"/>
    </location>
</feature>
<comment type="function">
    <text evidence="1 8">Involved in DNA repair and RecF pathway recombination.</text>
</comment>
<comment type="caution">
    <text evidence="10">The sequence shown here is derived from an EMBL/GenBank/DDBJ whole genome shotgun (WGS) entry which is preliminary data.</text>
</comment>
<dbReference type="InterPro" id="IPR022572">
    <property type="entry name" value="DNA_rep/recomb_RecO_N"/>
</dbReference>
<dbReference type="PANTHER" id="PTHR33991">
    <property type="entry name" value="DNA REPAIR PROTEIN RECO"/>
    <property type="match status" value="1"/>
</dbReference>
<evidence type="ECO:0000256" key="8">
    <source>
        <dbReference type="HAMAP-Rule" id="MF_00201"/>
    </source>
</evidence>
<proteinExistence type="inferred from homology"/>
<dbReference type="Gene3D" id="2.40.50.140">
    <property type="entry name" value="Nucleic acid-binding proteins"/>
    <property type="match status" value="1"/>
</dbReference>
<organism evidence="10 11">
    <name type="scientific">Glycomyces artemisiae</name>
    <dbReference type="NCBI Taxonomy" id="1076443"/>
    <lineage>
        <taxon>Bacteria</taxon>
        <taxon>Bacillati</taxon>
        <taxon>Actinomycetota</taxon>
        <taxon>Actinomycetes</taxon>
        <taxon>Glycomycetales</taxon>
        <taxon>Glycomycetaceae</taxon>
        <taxon>Glycomyces</taxon>
    </lineage>
</organism>
<keyword evidence="4 8" id="KW-0227">DNA damage</keyword>
<evidence type="ECO:0000256" key="4">
    <source>
        <dbReference type="ARBA" id="ARBA00022763"/>
    </source>
</evidence>
<gene>
    <name evidence="8" type="primary">recO</name>
    <name evidence="10" type="ORF">B0I28_101221</name>
</gene>
<dbReference type="HAMAP" id="MF_00201">
    <property type="entry name" value="RecO"/>
    <property type="match status" value="1"/>
</dbReference>
<dbReference type="NCBIfam" id="TIGR00613">
    <property type="entry name" value="reco"/>
    <property type="match status" value="1"/>
</dbReference>
<protein>
    <recommendedName>
        <fullName evidence="3 8">DNA repair protein RecO</fullName>
    </recommendedName>
    <alternativeName>
        <fullName evidence="7 8">Recombination protein O</fullName>
    </alternativeName>
</protein>
<keyword evidence="11" id="KW-1185">Reference proteome</keyword>
<dbReference type="InterPro" id="IPR003717">
    <property type="entry name" value="RecO"/>
</dbReference>